<sequence>MQSFQTLKLLIIDDAPTFLFTIKSMLVKLGFLETNVFTSKSAKMALDLATNKPFDVIICDYNFGVGMNGKQLFEEFKHLKLLTDTTVFILVTGDNSAATVRPIVELKPDEYLLKPFNAITLKQRLSLAIRRREKLAALYTAERLLDAETGLQLCSEIAPFHPEYYFIIERFKASFLTILQRHEQAKNVYQSTLEKKNLDWARVGLANSLANLGKIEEAEKIIKQLIESSPNDTQVRTEAAYIKLKDSDIPAAISHLELASQLVPGNSERELIIVNLCLSVEDYGQALERYRLYLEINKDTYRNNDFSKLGLIRVLLYQAHFAPNRLALIEEAKHHLRALMNSKDESILNEVELLKAHVSVELGFYRSAMSILKNLHKKECFQHFYATYHYAWLLNIMSVENEFSEAIQWCGQNLGLESNQVIFSSKVSMLEGLKKSNETKKMWLKEKYLSVKNGNLDKRTLLETYLAINETAPLLKTVCLNIIKSLSFAWPRQYGVTQVKEIIQRCDNVIQQLYSEQELITMNYQDYYQAAVDKCKSQPD</sequence>
<keyword evidence="4" id="KW-1185">Reference proteome</keyword>
<dbReference type="SUPFAM" id="SSF48452">
    <property type="entry name" value="TPR-like"/>
    <property type="match status" value="1"/>
</dbReference>
<dbReference type="InterPro" id="IPR014460">
    <property type="entry name" value="Sig_transdc_resp-reg_VieB"/>
</dbReference>
<accession>A0A9X2CHL2</accession>
<gene>
    <name evidence="3" type="ORF">L2740_16560</name>
</gene>
<dbReference type="Pfam" id="PF00072">
    <property type="entry name" value="Response_reg"/>
    <property type="match status" value="1"/>
</dbReference>
<feature type="domain" description="Response regulatory" evidence="2">
    <location>
        <begin position="8"/>
        <end position="129"/>
    </location>
</feature>
<dbReference type="PANTHER" id="PTHR43228">
    <property type="entry name" value="TWO-COMPONENT RESPONSE REGULATOR"/>
    <property type="match status" value="1"/>
</dbReference>
<organism evidence="3 4">
    <name type="scientific">Shewanella pneumatophori</name>
    <dbReference type="NCBI Taxonomy" id="314092"/>
    <lineage>
        <taxon>Bacteria</taxon>
        <taxon>Pseudomonadati</taxon>
        <taxon>Pseudomonadota</taxon>
        <taxon>Gammaproteobacteria</taxon>
        <taxon>Alteromonadales</taxon>
        <taxon>Shewanellaceae</taxon>
        <taxon>Shewanella</taxon>
    </lineage>
</organism>
<dbReference type="InterPro" id="IPR052048">
    <property type="entry name" value="ST_Response_Regulator"/>
</dbReference>
<dbReference type="Gene3D" id="3.40.50.2300">
    <property type="match status" value="1"/>
</dbReference>
<dbReference type="InterPro" id="IPR011990">
    <property type="entry name" value="TPR-like_helical_dom_sf"/>
</dbReference>
<feature type="modified residue" description="4-aspartylphosphate" evidence="1">
    <location>
        <position position="60"/>
    </location>
</feature>
<dbReference type="GO" id="GO:0000160">
    <property type="term" value="P:phosphorelay signal transduction system"/>
    <property type="evidence" value="ECO:0007669"/>
    <property type="project" value="InterPro"/>
</dbReference>
<evidence type="ECO:0000313" key="4">
    <source>
        <dbReference type="Proteomes" id="UP001139293"/>
    </source>
</evidence>
<dbReference type="PIRSF" id="PIRSF011521">
    <property type="entry name" value="VieB"/>
    <property type="match status" value="1"/>
</dbReference>
<name>A0A9X2CHL2_9GAMM</name>
<dbReference type="Gene3D" id="1.25.40.10">
    <property type="entry name" value="Tetratricopeptide repeat domain"/>
    <property type="match status" value="1"/>
</dbReference>
<proteinExistence type="predicted"/>
<dbReference type="Pfam" id="PF14559">
    <property type="entry name" value="TPR_19"/>
    <property type="match status" value="1"/>
</dbReference>
<dbReference type="InterPro" id="IPR011006">
    <property type="entry name" value="CheY-like_superfamily"/>
</dbReference>
<reference evidence="3" key="1">
    <citation type="submission" date="2022-01" db="EMBL/GenBank/DDBJ databases">
        <title>Whole genome-based taxonomy of the Shewanellaceae.</title>
        <authorList>
            <person name="Martin-Rodriguez A.J."/>
        </authorList>
    </citation>
    <scope>NUCLEOTIDE SEQUENCE</scope>
    <source>
        <strain evidence="3">KCTC 23973</strain>
    </source>
</reference>
<dbReference type="Proteomes" id="UP001139293">
    <property type="component" value="Unassembled WGS sequence"/>
</dbReference>
<dbReference type="SUPFAM" id="SSF52172">
    <property type="entry name" value="CheY-like"/>
    <property type="match status" value="1"/>
</dbReference>
<dbReference type="PROSITE" id="PS50110">
    <property type="entry name" value="RESPONSE_REGULATORY"/>
    <property type="match status" value="1"/>
</dbReference>
<dbReference type="RefSeq" id="WP_248951211.1">
    <property type="nucleotide sequence ID" value="NZ_JAKILB010000012.1"/>
</dbReference>
<comment type="caution">
    <text evidence="3">The sequence shown here is derived from an EMBL/GenBank/DDBJ whole genome shotgun (WGS) entry which is preliminary data.</text>
</comment>
<dbReference type="EMBL" id="JAKILB010000012">
    <property type="protein sequence ID" value="MCL1140161.1"/>
    <property type="molecule type" value="Genomic_DNA"/>
</dbReference>
<evidence type="ECO:0000313" key="3">
    <source>
        <dbReference type="EMBL" id="MCL1140161.1"/>
    </source>
</evidence>
<dbReference type="CDD" id="cd17589">
    <property type="entry name" value="REC_TPR"/>
    <property type="match status" value="1"/>
</dbReference>
<evidence type="ECO:0000259" key="2">
    <source>
        <dbReference type="PROSITE" id="PS50110"/>
    </source>
</evidence>
<dbReference type="SMART" id="SM00448">
    <property type="entry name" value="REC"/>
    <property type="match status" value="1"/>
</dbReference>
<dbReference type="InterPro" id="IPR001789">
    <property type="entry name" value="Sig_transdc_resp-reg_receiver"/>
</dbReference>
<evidence type="ECO:0000256" key="1">
    <source>
        <dbReference type="PROSITE-ProRule" id="PRU00169"/>
    </source>
</evidence>
<dbReference type="AlphaFoldDB" id="A0A9X2CHL2"/>
<keyword evidence="1" id="KW-0597">Phosphoprotein</keyword>
<protein>
    <submittedName>
        <fullName evidence="3">Response regulator</fullName>
    </submittedName>
</protein>
<dbReference type="PANTHER" id="PTHR43228:SF1">
    <property type="entry name" value="TWO-COMPONENT RESPONSE REGULATOR ARR22"/>
    <property type="match status" value="1"/>
</dbReference>